<sequence length="165" mass="18540">MAGTALKRLMAEYKQLTLNPPEGIVAGPANEENFFEWEALIMRRRDRTRTSTVPLQGKKKKKRIRSIVVWPGDGVLRQLGSRVRNNLQIRSNQGRRTDTRIPTWILRVMKQQLSYESKMKKDRKGQHGLIKGSAGGGVLKTRVSKAECSPPSSASPPIIPSVLPR</sequence>
<keyword evidence="3" id="KW-1185">Reference proteome</keyword>
<feature type="region of interest" description="Disordered" evidence="1">
    <location>
        <begin position="142"/>
        <end position="165"/>
    </location>
</feature>
<dbReference type="GeneTree" id="ENSGT00940000158193"/>
<name>A0A3B3BWV3_ORYME</name>
<proteinExistence type="predicted"/>
<reference evidence="2" key="1">
    <citation type="submission" date="2025-08" db="UniProtKB">
        <authorList>
            <consortium name="Ensembl"/>
        </authorList>
    </citation>
    <scope>IDENTIFICATION</scope>
</reference>
<reference evidence="2" key="2">
    <citation type="submission" date="2025-09" db="UniProtKB">
        <authorList>
            <consortium name="Ensembl"/>
        </authorList>
    </citation>
    <scope>IDENTIFICATION</scope>
</reference>
<evidence type="ECO:0000313" key="3">
    <source>
        <dbReference type="Proteomes" id="UP000261560"/>
    </source>
</evidence>
<evidence type="ECO:0000313" key="2">
    <source>
        <dbReference type="Ensembl" id="ENSOMEP00000010171.1"/>
    </source>
</evidence>
<dbReference type="Ensembl" id="ENSOMET00000016982.1">
    <property type="protein sequence ID" value="ENSOMEP00000010171.1"/>
    <property type="gene ID" value="ENSOMEG00000011446.1"/>
</dbReference>
<dbReference type="SUPFAM" id="SSF54495">
    <property type="entry name" value="UBC-like"/>
    <property type="match status" value="1"/>
</dbReference>
<organism evidence="2 3">
    <name type="scientific">Oryzias melastigma</name>
    <name type="common">Marine medaka</name>
    <dbReference type="NCBI Taxonomy" id="30732"/>
    <lineage>
        <taxon>Eukaryota</taxon>
        <taxon>Metazoa</taxon>
        <taxon>Chordata</taxon>
        <taxon>Craniata</taxon>
        <taxon>Vertebrata</taxon>
        <taxon>Euteleostomi</taxon>
        <taxon>Actinopterygii</taxon>
        <taxon>Neopterygii</taxon>
        <taxon>Teleostei</taxon>
        <taxon>Neoteleostei</taxon>
        <taxon>Acanthomorphata</taxon>
        <taxon>Ovalentaria</taxon>
        <taxon>Atherinomorphae</taxon>
        <taxon>Beloniformes</taxon>
        <taxon>Adrianichthyidae</taxon>
        <taxon>Oryziinae</taxon>
        <taxon>Oryzias</taxon>
    </lineage>
</organism>
<protein>
    <submittedName>
        <fullName evidence="2">Ubiquitin-conjugating enzyme E2G 2 (UBC7 homolog, yeast)</fullName>
    </submittedName>
</protein>
<accession>A0A3B3BWV3</accession>
<dbReference type="InterPro" id="IPR016135">
    <property type="entry name" value="UBQ-conjugating_enzyme/RWD"/>
</dbReference>
<dbReference type="Gene3D" id="3.10.110.10">
    <property type="entry name" value="Ubiquitin Conjugating Enzyme"/>
    <property type="match status" value="1"/>
</dbReference>
<dbReference type="AlphaFoldDB" id="A0A3B3BWV3"/>
<evidence type="ECO:0000256" key="1">
    <source>
        <dbReference type="SAM" id="MobiDB-lite"/>
    </source>
</evidence>
<dbReference type="Proteomes" id="UP000261560">
    <property type="component" value="Unplaced"/>
</dbReference>